<protein>
    <submittedName>
        <fullName evidence="2">Uncharacterized protein</fullName>
    </submittedName>
</protein>
<dbReference type="PANTHER" id="PTHR43544:SF32">
    <property type="entry name" value="CHAIN DEHYDROGENASE, PUTATIVE (AFU_ORTHOLOGUE AFUA_5G01530)-RELATED"/>
    <property type="match status" value="1"/>
</dbReference>
<dbReference type="InterPro" id="IPR051468">
    <property type="entry name" value="Fungal_SecMetab_SDRs"/>
</dbReference>
<name>A0A1B8GKW6_9PEZI</name>
<dbReference type="InterPro" id="IPR002347">
    <property type="entry name" value="SDR_fam"/>
</dbReference>
<dbReference type="GO" id="GO:0019748">
    <property type="term" value="P:secondary metabolic process"/>
    <property type="evidence" value="ECO:0007669"/>
    <property type="project" value="TreeGrafter"/>
</dbReference>
<proteinExistence type="inferred from homology"/>
<dbReference type="GeneID" id="28839041"/>
<dbReference type="AlphaFoldDB" id="A0A1B8GKW6"/>
<evidence type="ECO:0000256" key="1">
    <source>
        <dbReference type="ARBA" id="ARBA00006484"/>
    </source>
</evidence>
<dbReference type="GO" id="GO:0005737">
    <property type="term" value="C:cytoplasm"/>
    <property type="evidence" value="ECO:0007669"/>
    <property type="project" value="TreeGrafter"/>
</dbReference>
<dbReference type="Proteomes" id="UP000091956">
    <property type="component" value="Unassembled WGS sequence"/>
</dbReference>
<dbReference type="Pfam" id="PF00106">
    <property type="entry name" value="adh_short"/>
    <property type="match status" value="1"/>
</dbReference>
<dbReference type="PANTHER" id="PTHR43544">
    <property type="entry name" value="SHORT-CHAIN DEHYDROGENASE/REDUCTASE"/>
    <property type="match status" value="1"/>
</dbReference>
<reference evidence="2 3" key="1">
    <citation type="submission" date="2016-03" db="EMBL/GenBank/DDBJ databases">
        <title>Comparative genomics of Pseudogymnoascus destructans, the fungus causing white-nose syndrome of bats.</title>
        <authorList>
            <person name="Palmer J.M."/>
            <person name="Drees K.P."/>
            <person name="Foster J.T."/>
            <person name="Lindner D.L."/>
        </authorList>
    </citation>
    <scope>NUCLEOTIDE SEQUENCE [LARGE SCALE GENOMIC DNA]</scope>
    <source>
        <strain evidence="2 3">UAMH 10579</strain>
    </source>
</reference>
<evidence type="ECO:0000313" key="2">
    <source>
        <dbReference type="EMBL" id="OBT96479.1"/>
    </source>
</evidence>
<sequence>MSSKNIALVTGANKGIGYETVKALLASDKPYHVFMGSRSLERGQEAAATLRKECADSSNTVEVIEVDISSDSSIAKAFETVKASVGRIDTLINNAGITKDLDHIRGKVSLRESLTGSYDVNVAGTHVMTFTFMPLLLLSTDPRLIFITGLGTFDQCAQGNFPLPPLERGWPKKMDFETVGYRCTKTALNMLMLDYHYKLQKDGVKVWCVGPGFLATDLGDAREMVAVQGAGHPSIGGRMVRSVVEGERDADTGKYVVKDRIQAF</sequence>
<evidence type="ECO:0000313" key="3">
    <source>
        <dbReference type="Proteomes" id="UP000091956"/>
    </source>
</evidence>
<reference evidence="3" key="2">
    <citation type="journal article" date="2018" name="Nat. Commun.">
        <title>Extreme sensitivity to ultraviolet light in the fungal pathogen causing white-nose syndrome of bats.</title>
        <authorList>
            <person name="Palmer J.M."/>
            <person name="Drees K.P."/>
            <person name="Foster J.T."/>
            <person name="Lindner D.L."/>
        </authorList>
    </citation>
    <scope>NUCLEOTIDE SEQUENCE [LARGE SCALE GENOMIC DNA]</scope>
    <source>
        <strain evidence="3">UAMH 10579</strain>
    </source>
</reference>
<gene>
    <name evidence="2" type="ORF">VE01_05655</name>
</gene>
<dbReference type="InterPro" id="IPR036291">
    <property type="entry name" value="NAD(P)-bd_dom_sf"/>
</dbReference>
<keyword evidence="3" id="KW-1185">Reference proteome</keyword>
<dbReference type="GO" id="GO:0016491">
    <property type="term" value="F:oxidoreductase activity"/>
    <property type="evidence" value="ECO:0007669"/>
    <property type="project" value="TreeGrafter"/>
</dbReference>
<dbReference type="RefSeq" id="XP_018130212.1">
    <property type="nucleotide sequence ID" value="XM_018275118.2"/>
</dbReference>
<dbReference type="STRING" id="342668.A0A1B8GKW6"/>
<dbReference type="Gene3D" id="3.40.50.720">
    <property type="entry name" value="NAD(P)-binding Rossmann-like Domain"/>
    <property type="match status" value="1"/>
</dbReference>
<comment type="similarity">
    <text evidence="1">Belongs to the short-chain dehydrogenases/reductases (SDR) family.</text>
</comment>
<dbReference type="PRINTS" id="PR00081">
    <property type="entry name" value="GDHRDH"/>
</dbReference>
<dbReference type="OrthoDB" id="1933717at2759"/>
<organism evidence="2 3">
    <name type="scientific">Pseudogymnoascus verrucosus</name>
    <dbReference type="NCBI Taxonomy" id="342668"/>
    <lineage>
        <taxon>Eukaryota</taxon>
        <taxon>Fungi</taxon>
        <taxon>Dikarya</taxon>
        <taxon>Ascomycota</taxon>
        <taxon>Pezizomycotina</taxon>
        <taxon>Leotiomycetes</taxon>
        <taxon>Thelebolales</taxon>
        <taxon>Thelebolaceae</taxon>
        <taxon>Pseudogymnoascus</taxon>
    </lineage>
</organism>
<accession>A0A1B8GKW6</accession>
<dbReference type="SUPFAM" id="SSF51735">
    <property type="entry name" value="NAD(P)-binding Rossmann-fold domains"/>
    <property type="match status" value="1"/>
</dbReference>
<dbReference type="EMBL" id="KV460228">
    <property type="protein sequence ID" value="OBT96479.1"/>
    <property type="molecule type" value="Genomic_DNA"/>
</dbReference>